<name>A0A812THD0_9DINO</name>
<dbReference type="OrthoDB" id="434771at2759"/>
<dbReference type="Proteomes" id="UP000601435">
    <property type="component" value="Unassembled WGS sequence"/>
</dbReference>
<protein>
    <submittedName>
        <fullName evidence="1">Uncharacterized protein</fullName>
    </submittedName>
</protein>
<evidence type="ECO:0000313" key="2">
    <source>
        <dbReference type="Proteomes" id="UP000601435"/>
    </source>
</evidence>
<dbReference type="EMBL" id="CAJNJA010024463">
    <property type="protein sequence ID" value="CAE7526793.1"/>
    <property type="molecule type" value="Genomic_DNA"/>
</dbReference>
<organism evidence="1 2">
    <name type="scientific">Symbiodinium necroappetens</name>
    <dbReference type="NCBI Taxonomy" id="1628268"/>
    <lineage>
        <taxon>Eukaryota</taxon>
        <taxon>Sar</taxon>
        <taxon>Alveolata</taxon>
        <taxon>Dinophyceae</taxon>
        <taxon>Suessiales</taxon>
        <taxon>Symbiodiniaceae</taxon>
        <taxon>Symbiodinium</taxon>
    </lineage>
</organism>
<sequence length="90" mass="10247">MLVVSFRSIEATAVQASTWVGSAKQFETLKDRWITGLPQSVCAGIFTLKFARSIYPNELLHIQQVREVRAKGPSHWRQPPIIVELREKAK</sequence>
<accession>A0A812THD0</accession>
<proteinExistence type="predicted"/>
<reference evidence="1" key="1">
    <citation type="submission" date="2021-02" db="EMBL/GenBank/DDBJ databases">
        <authorList>
            <person name="Dougan E. K."/>
            <person name="Rhodes N."/>
            <person name="Thang M."/>
            <person name="Chan C."/>
        </authorList>
    </citation>
    <scope>NUCLEOTIDE SEQUENCE</scope>
</reference>
<gene>
    <name evidence="1" type="ORF">SNEC2469_LOCUS15103</name>
</gene>
<feature type="non-terminal residue" evidence="1">
    <location>
        <position position="1"/>
    </location>
</feature>
<keyword evidence="2" id="KW-1185">Reference proteome</keyword>
<dbReference type="AlphaFoldDB" id="A0A812THD0"/>
<comment type="caution">
    <text evidence="1">The sequence shown here is derived from an EMBL/GenBank/DDBJ whole genome shotgun (WGS) entry which is preliminary data.</text>
</comment>
<evidence type="ECO:0000313" key="1">
    <source>
        <dbReference type="EMBL" id="CAE7526793.1"/>
    </source>
</evidence>